<dbReference type="OrthoDB" id="9847300at2"/>
<proteinExistence type="predicted"/>
<evidence type="ECO:0000313" key="2">
    <source>
        <dbReference type="Proteomes" id="UP000184076"/>
    </source>
</evidence>
<reference evidence="2" key="1">
    <citation type="submission" date="2016-11" db="EMBL/GenBank/DDBJ databases">
        <authorList>
            <person name="Varghese N."/>
            <person name="Submissions S."/>
        </authorList>
    </citation>
    <scope>NUCLEOTIDE SEQUENCE [LARGE SCALE GENOMIC DNA]</scope>
    <source>
        <strain evidence="2">DSM 9756</strain>
    </source>
</reference>
<dbReference type="RefSeq" id="WP_143156539.1">
    <property type="nucleotide sequence ID" value="NZ_FQVB01000047.1"/>
</dbReference>
<gene>
    <name evidence="1" type="ORF">SAMN02745206_03410</name>
</gene>
<dbReference type="EMBL" id="FQVB01000047">
    <property type="protein sequence ID" value="SHG18068.1"/>
    <property type="molecule type" value="Genomic_DNA"/>
</dbReference>
<protein>
    <submittedName>
        <fullName evidence="1">Uncharacterized protein</fullName>
    </submittedName>
</protein>
<keyword evidence="2" id="KW-1185">Reference proteome</keyword>
<sequence>MDSRGPLMSLRKQRCPKCGKHRMSIYYRPQFENRLYYMCYCGFAQMSVAGKMAMACASRGMKALNVLSMDY</sequence>
<dbReference type="Proteomes" id="UP000184076">
    <property type="component" value="Unassembled WGS sequence"/>
</dbReference>
<dbReference type="AlphaFoldDB" id="A0A1M5HQB5"/>
<accession>A0A1M5HQB5</accession>
<evidence type="ECO:0000313" key="1">
    <source>
        <dbReference type="EMBL" id="SHG18068.1"/>
    </source>
</evidence>
<organism evidence="1 2">
    <name type="scientific">Desulfacinum infernum DSM 9756</name>
    <dbReference type="NCBI Taxonomy" id="1121391"/>
    <lineage>
        <taxon>Bacteria</taxon>
        <taxon>Pseudomonadati</taxon>
        <taxon>Thermodesulfobacteriota</taxon>
        <taxon>Syntrophobacteria</taxon>
        <taxon>Syntrophobacterales</taxon>
        <taxon>Syntrophobacteraceae</taxon>
        <taxon>Desulfacinum</taxon>
    </lineage>
</organism>
<name>A0A1M5HQB5_9BACT</name>